<organism evidence="6 7">
    <name type="scientific">Inquilinus limosus MP06</name>
    <dbReference type="NCBI Taxonomy" id="1398085"/>
    <lineage>
        <taxon>Bacteria</taxon>
        <taxon>Pseudomonadati</taxon>
        <taxon>Pseudomonadota</taxon>
        <taxon>Alphaproteobacteria</taxon>
        <taxon>Rhodospirillales</taxon>
        <taxon>Rhodospirillaceae</taxon>
        <taxon>Inquilinus</taxon>
    </lineage>
</organism>
<accession>A0A0A0D8W8</accession>
<comment type="similarity">
    <text evidence="1">Belongs to the LysR transcriptional regulatory family.</text>
</comment>
<dbReference type="Pfam" id="PF00126">
    <property type="entry name" value="HTH_1"/>
    <property type="match status" value="1"/>
</dbReference>
<dbReference type="GO" id="GO:0003700">
    <property type="term" value="F:DNA-binding transcription factor activity"/>
    <property type="evidence" value="ECO:0007669"/>
    <property type="project" value="InterPro"/>
</dbReference>
<dbReference type="GO" id="GO:0043565">
    <property type="term" value="F:sequence-specific DNA binding"/>
    <property type="evidence" value="ECO:0007669"/>
    <property type="project" value="TreeGrafter"/>
</dbReference>
<protein>
    <recommendedName>
        <fullName evidence="5">HTH lysR-type domain-containing protein</fullName>
    </recommendedName>
</protein>
<comment type="caution">
    <text evidence="6">The sequence shown here is derived from an EMBL/GenBank/DDBJ whole genome shotgun (WGS) entry which is preliminary data.</text>
</comment>
<name>A0A0A0D8W8_9PROT</name>
<keyword evidence="2" id="KW-0805">Transcription regulation</keyword>
<dbReference type="EMBL" id="JANX01000044">
    <property type="protein sequence ID" value="KGM35166.1"/>
    <property type="molecule type" value="Genomic_DNA"/>
</dbReference>
<evidence type="ECO:0000313" key="6">
    <source>
        <dbReference type="EMBL" id="KGM35166.1"/>
    </source>
</evidence>
<dbReference type="GO" id="GO:0006351">
    <property type="term" value="P:DNA-templated transcription"/>
    <property type="evidence" value="ECO:0007669"/>
    <property type="project" value="TreeGrafter"/>
</dbReference>
<evidence type="ECO:0000313" key="7">
    <source>
        <dbReference type="Proteomes" id="UP000029995"/>
    </source>
</evidence>
<reference evidence="6 7" key="1">
    <citation type="submission" date="2014-01" db="EMBL/GenBank/DDBJ databases">
        <title>Genome sequence determination for a cystic fibrosis isolate, Inquilinus limosus.</title>
        <authorList>
            <person name="Pino M."/>
            <person name="Di Conza J."/>
            <person name="Gutkind G."/>
        </authorList>
    </citation>
    <scope>NUCLEOTIDE SEQUENCE [LARGE SCALE GENOMIC DNA]</scope>
    <source>
        <strain evidence="6 7">MP06</strain>
    </source>
</reference>
<dbReference type="RefSeq" id="WP_034832967.1">
    <property type="nucleotide sequence ID" value="NZ_JANX01000044.1"/>
</dbReference>
<keyword evidence="3" id="KW-0238">DNA-binding</keyword>
<dbReference type="InterPro" id="IPR000847">
    <property type="entry name" value="LysR_HTH_N"/>
</dbReference>
<proteinExistence type="inferred from homology"/>
<evidence type="ECO:0000256" key="4">
    <source>
        <dbReference type="ARBA" id="ARBA00023163"/>
    </source>
</evidence>
<dbReference type="SUPFAM" id="SSF46785">
    <property type="entry name" value="Winged helix' DNA-binding domain"/>
    <property type="match status" value="1"/>
</dbReference>
<dbReference type="Gene3D" id="1.10.10.10">
    <property type="entry name" value="Winged helix-like DNA-binding domain superfamily/Winged helix DNA-binding domain"/>
    <property type="match status" value="1"/>
</dbReference>
<dbReference type="InterPro" id="IPR058163">
    <property type="entry name" value="LysR-type_TF_proteobact-type"/>
</dbReference>
<evidence type="ECO:0000256" key="2">
    <source>
        <dbReference type="ARBA" id="ARBA00023015"/>
    </source>
</evidence>
<dbReference type="PANTHER" id="PTHR30537:SF3">
    <property type="entry name" value="TRANSCRIPTIONAL REGULATORY PROTEIN"/>
    <property type="match status" value="1"/>
</dbReference>
<gene>
    <name evidence="6" type="ORF">P409_06000</name>
</gene>
<dbReference type="InterPro" id="IPR005119">
    <property type="entry name" value="LysR_subst-bd"/>
</dbReference>
<keyword evidence="4" id="KW-0804">Transcription</keyword>
<dbReference type="SUPFAM" id="SSF53850">
    <property type="entry name" value="Periplasmic binding protein-like II"/>
    <property type="match status" value="1"/>
</dbReference>
<evidence type="ECO:0000259" key="5">
    <source>
        <dbReference type="PROSITE" id="PS50931"/>
    </source>
</evidence>
<sequence>MNNMRRYDWNDLSFFVEVARHGTLSGAARTIGSDHATVSRRIAALEHALGSALFHRSPVGYMLTPAGAALLPHAERVEAAAREATEALGRPQAGLVGKVRLATPDGFGNHFLARHLGEFAAAYPRLTIELVTVSQILSLSQREGELSVTLAPPGRGRFQTERLTEYDLELYGDAGYLAEAPPVRTRQDLRDHRFIGYVDDLIFTRELDYLGEVLPGLTVPLQATSLLGQLNAVLRGDGLCVLPRFIARQHPTLAVVLPGEVRLRRSYWISAHQEQAELPRVRVLRDFIRRCVERHGGFRIED</sequence>
<dbReference type="PROSITE" id="PS50931">
    <property type="entry name" value="HTH_LYSR"/>
    <property type="match status" value="1"/>
</dbReference>
<evidence type="ECO:0000256" key="3">
    <source>
        <dbReference type="ARBA" id="ARBA00023125"/>
    </source>
</evidence>
<dbReference type="AlphaFoldDB" id="A0A0A0D8W8"/>
<evidence type="ECO:0000256" key="1">
    <source>
        <dbReference type="ARBA" id="ARBA00009437"/>
    </source>
</evidence>
<dbReference type="InterPro" id="IPR036388">
    <property type="entry name" value="WH-like_DNA-bd_sf"/>
</dbReference>
<dbReference type="Gene3D" id="3.40.190.290">
    <property type="match status" value="1"/>
</dbReference>
<dbReference type="Proteomes" id="UP000029995">
    <property type="component" value="Unassembled WGS sequence"/>
</dbReference>
<dbReference type="Pfam" id="PF03466">
    <property type="entry name" value="LysR_substrate"/>
    <property type="match status" value="1"/>
</dbReference>
<feature type="domain" description="HTH lysR-type" evidence="5">
    <location>
        <begin position="7"/>
        <end position="64"/>
    </location>
</feature>
<dbReference type="PANTHER" id="PTHR30537">
    <property type="entry name" value="HTH-TYPE TRANSCRIPTIONAL REGULATOR"/>
    <property type="match status" value="1"/>
</dbReference>
<dbReference type="InterPro" id="IPR036390">
    <property type="entry name" value="WH_DNA-bd_sf"/>
</dbReference>